<proteinExistence type="predicted"/>
<keyword evidence="2" id="KW-0472">Membrane</keyword>
<reference evidence="3 4" key="1">
    <citation type="submission" date="2016-01" db="EMBL/GenBank/DDBJ databases">
        <title>Genome sequence of Oerskovia enterophila VJag, an agar and cellulose degrading bacterium.</title>
        <authorList>
            <person name="Poehlein A."/>
            <person name="Jag V."/>
            <person name="Bengelsdorf F."/>
            <person name="Duerre P."/>
            <person name="Daniel R."/>
        </authorList>
    </citation>
    <scope>NUCLEOTIDE SEQUENCE [LARGE SCALE GENOMIC DNA]</scope>
    <source>
        <strain evidence="3 4">VJag</strain>
    </source>
</reference>
<evidence type="ECO:0000256" key="2">
    <source>
        <dbReference type="SAM" id="Phobius"/>
    </source>
</evidence>
<evidence type="ECO:0000256" key="1">
    <source>
        <dbReference type="SAM" id="MobiDB-lite"/>
    </source>
</evidence>
<gene>
    <name evidence="3" type="ORF">OJAG_00490</name>
</gene>
<dbReference type="Gene3D" id="3.30.530.20">
    <property type="match status" value="1"/>
</dbReference>
<name>A0A163T8R2_9CELL</name>
<evidence type="ECO:0008006" key="5">
    <source>
        <dbReference type="Google" id="ProtNLM"/>
    </source>
</evidence>
<dbReference type="PATRIC" id="fig|43678.3.peg.57"/>
<keyword evidence="2" id="KW-0812">Transmembrane</keyword>
<evidence type="ECO:0000313" key="4">
    <source>
        <dbReference type="Proteomes" id="UP000076447"/>
    </source>
</evidence>
<feature type="region of interest" description="Disordered" evidence="1">
    <location>
        <begin position="298"/>
        <end position="318"/>
    </location>
</feature>
<dbReference type="CDD" id="cd07812">
    <property type="entry name" value="SRPBCC"/>
    <property type="match status" value="1"/>
</dbReference>
<dbReference type="RefSeq" id="WP_068706595.1">
    <property type="nucleotide sequence ID" value="NZ_LRIE01000016.1"/>
</dbReference>
<protein>
    <recommendedName>
        <fullName evidence="5">Polyketide cyclase / dehydrase and lipid transport</fullName>
    </recommendedName>
</protein>
<evidence type="ECO:0000313" key="3">
    <source>
        <dbReference type="EMBL" id="KZM37235.1"/>
    </source>
</evidence>
<feature type="transmembrane region" description="Helical" evidence="2">
    <location>
        <begin position="129"/>
        <end position="149"/>
    </location>
</feature>
<dbReference type="STRING" id="43678.OJAG_00490"/>
<dbReference type="InterPro" id="IPR023393">
    <property type="entry name" value="START-like_dom_sf"/>
</dbReference>
<keyword evidence="2" id="KW-1133">Transmembrane helix</keyword>
<dbReference type="SUPFAM" id="SSF55961">
    <property type="entry name" value="Bet v1-like"/>
    <property type="match status" value="1"/>
</dbReference>
<feature type="compositionally biased region" description="Low complexity" evidence="1">
    <location>
        <begin position="309"/>
        <end position="318"/>
    </location>
</feature>
<organism evidence="3 4">
    <name type="scientific">Oerskovia enterophila</name>
    <dbReference type="NCBI Taxonomy" id="43678"/>
    <lineage>
        <taxon>Bacteria</taxon>
        <taxon>Bacillati</taxon>
        <taxon>Actinomycetota</taxon>
        <taxon>Actinomycetes</taxon>
        <taxon>Micrococcales</taxon>
        <taxon>Cellulomonadaceae</taxon>
        <taxon>Oerskovia</taxon>
    </lineage>
</organism>
<dbReference type="EMBL" id="LRIE01000016">
    <property type="protein sequence ID" value="KZM37235.1"/>
    <property type="molecule type" value="Genomic_DNA"/>
</dbReference>
<feature type="region of interest" description="Disordered" evidence="1">
    <location>
        <begin position="1"/>
        <end position="46"/>
    </location>
</feature>
<comment type="caution">
    <text evidence="3">The sequence shown here is derived from an EMBL/GenBank/DDBJ whole genome shotgun (WGS) entry which is preliminary data.</text>
</comment>
<dbReference type="Proteomes" id="UP000076447">
    <property type="component" value="Unassembled WGS sequence"/>
</dbReference>
<dbReference type="AlphaFoldDB" id="A0A163T8R2"/>
<sequence length="531" mass="55279">MGRKKKDTESQMAVWGTSDSVRPEPQYGHLTAVQDAPEGQTADDWGDLRSTPLLDAALDKAVTIPSSVIHAHVDGLRRRNPHSSPAQIIGILEREYLMVIGTAGGAVGAAAAFPAVGTGVGIALTASDVATFFGSSAAFSLAVADVYGFEVDDAARRRALLMASVLGDKGSQAVEKASGGSALAWGKVLMTSMPSSTLKQVNKALTNKFMRTQLVKHGGLAIGRLVPFGVGAVVGVAGSRALGKTVISQSRRAFGPPPQAFRPVLEVIEVPDGAAPPLLVPAPADRLSLVDAPVPGAGPGAGVGRRGSRTGSGPQGTRWVRRRRHAARHPVGALAPTQEVFVTAADGPSTPARPGRVELTHVLPLDAERAFALVADVRTHPRWVPLSRGTFHGADGSPLPATAWKPGVGAEFTMVSGPFAPQGAPGFPDRMRITAWEPPGPGGQAGRATYLKLGPALLGEAGIVVVPLAAHHLPAAIPREPVARCAVTWWEDVYLAGPLPRAVTAPLAARVLDLMIRLSLRRLDRIVARGL</sequence>
<accession>A0A163T8R2</accession>
<feature type="transmembrane region" description="Helical" evidence="2">
    <location>
        <begin position="96"/>
        <end position="117"/>
    </location>
</feature>